<organism evidence="2 3">
    <name type="scientific">Momordica charantia</name>
    <name type="common">Bitter gourd</name>
    <name type="synonym">Balsam pear</name>
    <dbReference type="NCBI Taxonomy" id="3673"/>
    <lineage>
        <taxon>Eukaryota</taxon>
        <taxon>Viridiplantae</taxon>
        <taxon>Streptophyta</taxon>
        <taxon>Embryophyta</taxon>
        <taxon>Tracheophyta</taxon>
        <taxon>Spermatophyta</taxon>
        <taxon>Magnoliopsida</taxon>
        <taxon>eudicotyledons</taxon>
        <taxon>Gunneridae</taxon>
        <taxon>Pentapetalae</taxon>
        <taxon>rosids</taxon>
        <taxon>fabids</taxon>
        <taxon>Cucurbitales</taxon>
        <taxon>Cucurbitaceae</taxon>
        <taxon>Momordiceae</taxon>
        <taxon>Momordica</taxon>
    </lineage>
</organism>
<dbReference type="OrthoDB" id="672903at2759"/>
<feature type="compositionally biased region" description="Pro residues" evidence="1">
    <location>
        <begin position="17"/>
        <end position="29"/>
    </location>
</feature>
<dbReference type="PANTHER" id="PTHR35459:SF2">
    <property type="entry name" value="T1N6.14 PROTEIN"/>
    <property type="match status" value="1"/>
</dbReference>
<feature type="compositionally biased region" description="Basic and acidic residues" evidence="1">
    <location>
        <begin position="117"/>
        <end position="131"/>
    </location>
</feature>
<protein>
    <submittedName>
        <fullName evidence="3">Uncharacterized protein LOC111023072</fullName>
    </submittedName>
</protein>
<sequence>MEEIKPAPSVPPQTTAPSPPTQPLPPLPPKSKKRPLDRSVFVQYSKMRAVIKDLRPHFVEVLKAPDFRNCKAANEIRERIKLLQDMYKLMMASTAETLYIEKTTNILDGQSLSVDNQDNRRPREPHHDVKLGDKSSVRSYESNYLEKQRVNDGHSSGAYIVGGSAFGWNFITFMGNEPVYYGVTKEAYREKNPIVSSES</sequence>
<gene>
    <name evidence="3" type="primary">LOC111023072</name>
</gene>
<dbReference type="PANTHER" id="PTHR35459">
    <property type="entry name" value="T1N6.14 PROTEIN"/>
    <property type="match status" value="1"/>
</dbReference>
<feature type="region of interest" description="Disordered" evidence="1">
    <location>
        <begin position="1"/>
        <end position="37"/>
    </location>
</feature>
<evidence type="ECO:0000256" key="1">
    <source>
        <dbReference type="SAM" id="MobiDB-lite"/>
    </source>
</evidence>
<dbReference type="RefSeq" id="XP_022156104.1">
    <property type="nucleotide sequence ID" value="XM_022300412.1"/>
</dbReference>
<accession>A0A6J1DSC5</accession>
<name>A0A6J1DSC5_MOMCH</name>
<feature type="region of interest" description="Disordered" evidence="1">
    <location>
        <begin position="111"/>
        <end position="131"/>
    </location>
</feature>
<dbReference type="KEGG" id="mcha:111023072"/>
<reference evidence="3" key="1">
    <citation type="submission" date="2025-08" db="UniProtKB">
        <authorList>
            <consortium name="RefSeq"/>
        </authorList>
    </citation>
    <scope>IDENTIFICATION</scope>
    <source>
        <strain evidence="3">OHB3-1</strain>
    </source>
</reference>
<dbReference type="Proteomes" id="UP000504603">
    <property type="component" value="Unplaced"/>
</dbReference>
<dbReference type="GeneID" id="111023072"/>
<proteinExistence type="predicted"/>
<keyword evidence="2" id="KW-1185">Reference proteome</keyword>
<evidence type="ECO:0000313" key="3">
    <source>
        <dbReference type="RefSeq" id="XP_022156104.1"/>
    </source>
</evidence>
<dbReference type="AlphaFoldDB" id="A0A6J1DSC5"/>
<evidence type="ECO:0000313" key="2">
    <source>
        <dbReference type="Proteomes" id="UP000504603"/>
    </source>
</evidence>